<gene>
    <name evidence="1" type="ORF">BOLC7T43076H</name>
</gene>
<evidence type="ECO:0000313" key="1">
    <source>
        <dbReference type="EMBL" id="VDD37516.1"/>
    </source>
</evidence>
<protein>
    <submittedName>
        <fullName evidence="1">Uncharacterized protein</fullName>
    </submittedName>
</protein>
<dbReference type="EMBL" id="LR031876">
    <property type="protein sequence ID" value="VDD37516.1"/>
    <property type="molecule type" value="Genomic_DNA"/>
</dbReference>
<proteinExistence type="predicted"/>
<reference evidence="1" key="1">
    <citation type="submission" date="2018-11" db="EMBL/GenBank/DDBJ databases">
        <authorList>
            <consortium name="Genoscope - CEA"/>
            <person name="William W."/>
        </authorList>
    </citation>
    <scope>NUCLEOTIDE SEQUENCE</scope>
</reference>
<name>A0A3P6EJB4_BRAOL</name>
<dbReference type="AlphaFoldDB" id="A0A3P6EJB4"/>
<accession>A0A3P6EJB4</accession>
<organism evidence="1">
    <name type="scientific">Brassica oleracea</name>
    <name type="common">Wild cabbage</name>
    <dbReference type="NCBI Taxonomy" id="3712"/>
    <lineage>
        <taxon>Eukaryota</taxon>
        <taxon>Viridiplantae</taxon>
        <taxon>Streptophyta</taxon>
        <taxon>Embryophyta</taxon>
        <taxon>Tracheophyta</taxon>
        <taxon>Spermatophyta</taxon>
        <taxon>Magnoliopsida</taxon>
        <taxon>eudicotyledons</taxon>
        <taxon>Gunneridae</taxon>
        <taxon>Pentapetalae</taxon>
        <taxon>rosids</taxon>
        <taxon>malvids</taxon>
        <taxon>Brassicales</taxon>
        <taxon>Brassicaceae</taxon>
        <taxon>Brassiceae</taxon>
        <taxon>Brassica</taxon>
    </lineage>
</organism>
<sequence>MVMVVDHQIHHTIVRSSFWFWIVAAINFSSEQYLCNIC</sequence>